<sequence>MPKYYCDYCDIFLTHDSSSVRKAHNAGRNHLINVRTYYNELSQQTTQEVVNTITKAYADSGAAMPPKYSGYPQPFPAPGGAFNPYGRPNSFPGMPPGMPGMPPLRLGLDGPNGLPPRPPPPMFLRPGAGGPLPPGVPGFPGAPPMGLPPGMGGPPPPGTAGAPFPPPGFPTGAPFPPPGMPPFLPPPGAAGAPPGTAPPFPPGQFPPPHFAAGSIPPPSSAPGPGPVMNNDRKRRLEEGRD</sequence>
<evidence type="ECO:0000256" key="1">
    <source>
        <dbReference type="ARBA" id="ARBA00004123"/>
    </source>
</evidence>
<keyword evidence="3 9" id="KW-0863">Zinc-finger</keyword>
<dbReference type="PROSITE" id="PS50171">
    <property type="entry name" value="ZF_MATRIN"/>
    <property type="match status" value="1"/>
</dbReference>
<dbReference type="GO" id="GO:0008270">
    <property type="term" value="F:zinc ion binding"/>
    <property type="evidence" value="ECO:0007669"/>
    <property type="project" value="UniProtKB-UniRule"/>
</dbReference>
<comment type="subunit">
    <text evidence="8">Component of the U1 snRNP. The U1 snRNP is composed of the U1 snRNA and the 7 core Sm proteins SNRPB, SNRPD1, SNRPD2, SNRPD3, SNRPE, SNRPF and SNRPG that assemble in a heptameric protein ring on the Sm site of the small nuclear RNA to form the core snRNP, and at least 3 U1 snRNP-specific proteins SNRNP70/U1-70K, SNRPA/U1-A and SNRPC/U1-C. SNRPC/U1-C interacts with U1 snRNA and the 5' splice-site region of the pre-mRNA. Interacts (via N-terminus) with TIA1 (via C-terminus); thereby promoting spliceosomal U1 snRNP recruitment to 5' splice sites.</text>
</comment>
<evidence type="ECO:0000256" key="10">
    <source>
        <dbReference type="SAM" id="MobiDB-lite"/>
    </source>
</evidence>
<evidence type="ECO:0000256" key="5">
    <source>
        <dbReference type="ARBA" id="ARBA00022884"/>
    </source>
</evidence>
<comment type="subcellular location">
    <subcellularLocation>
        <location evidence="1 9">Nucleus</location>
    </subcellularLocation>
</comment>
<feature type="compositionally biased region" description="Pro residues" evidence="10">
    <location>
        <begin position="113"/>
        <end position="123"/>
    </location>
</feature>
<name>A0A9P6K040_9FUNG</name>
<evidence type="ECO:0000256" key="2">
    <source>
        <dbReference type="ARBA" id="ARBA00022723"/>
    </source>
</evidence>
<dbReference type="SMART" id="SM00451">
    <property type="entry name" value="ZnF_U1"/>
    <property type="match status" value="1"/>
</dbReference>
<dbReference type="InterPro" id="IPR003604">
    <property type="entry name" value="Matrin/U1-like-C_Znf_C2H2"/>
</dbReference>
<dbReference type="GO" id="GO:0000243">
    <property type="term" value="C:commitment complex"/>
    <property type="evidence" value="ECO:0007669"/>
    <property type="project" value="UniProtKB-UniRule"/>
</dbReference>
<dbReference type="InterPro" id="IPR017340">
    <property type="entry name" value="U1_snRNP-C"/>
</dbReference>
<dbReference type="SUPFAM" id="SSF57667">
    <property type="entry name" value="beta-beta-alpha zinc fingers"/>
    <property type="match status" value="1"/>
</dbReference>
<comment type="caution">
    <text evidence="12">The sequence shown here is derived from an EMBL/GenBank/DDBJ whole genome shotgun (WGS) entry which is preliminary data.</text>
</comment>
<comment type="similarity">
    <text evidence="9">Belongs to the U1 small nuclear ribonucleoprotein C family.</text>
</comment>
<keyword evidence="2 9" id="KW-0479">Metal-binding</keyword>
<proteinExistence type="inferred from homology"/>
<comment type="function">
    <text evidence="9">Component of the spliceosomal U1 snRNP, which is essential for recognition of the pre-mRNA 5' splice-site and the subsequent assembly of the spliceosome. U1-C is directly involved in initial 5' splice-site recognition for both constitutive and regulated alternative splicing. The interaction with the 5' splice-site seems to precede base-pairing between the pre-mRNA and the U1 snRNA. Stimulates commitment or early (E) complex formation by stabilizing the base pairing of the 5' end of the U1 snRNA and the 5' splice-site region.</text>
</comment>
<keyword evidence="4 9" id="KW-0862">Zinc</keyword>
<protein>
    <recommendedName>
        <fullName evidence="9">U1 small nuclear ribonucleoprotein C</fullName>
        <shortName evidence="9">U1 snRNP C</shortName>
        <shortName evidence="9">U1-C</shortName>
        <shortName evidence="9">U1C</shortName>
    </recommendedName>
</protein>
<dbReference type="InterPro" id="IPR000690">
    <property type="entry name" value="Matrin/U1-C_Znf_C2H2"/>
</dbReference>
<dbReference type="Pfam" id="PF06220">
    <property type="entry name" value="zf-U1"/>
    <property type="match status" value="1"/>
</dbReference>
<keyword evidence="7 9" id="KW-0687">Ribonucleoprotein</keyword>
<evidence type="ECO:0000256" key="6">
    <source>
        <dbReference type="ARBA" id="ARBA00023242"/>
    </source>
</evidence>
<evidence type="ECO:0000313" key="13">
    <source>
        <dbReference type="Proteomes" id="UP000723463"/>
    </source>
</evidence>
<feature type="compositionally biased region" description="Basic and acidic residues" evidence="10">
    <location>
        <begin position="230"/>
        <end position="241"/>
    </location>
</feature>
<reference evidence="12" key="1">
    <citation type="journal article" date="2020" name="Fungal Divers.">
        <title>Resolving the Mortierellaceae phylogeny through synthesis of multi-gene phylogenetics and phylogenomics.</title>
        <authorList>
            <person name="Vandepol N."/>
            <person name="Liber J."/>
            <person name="Desiro A."/>
            <person name="Na H."/>
            <person name="Kennedy M."/>
            <person name="Barry K."/>
            <person name="Grigoriev I.V."/>
            <person name="Miller A.N."/>
            <person name="O'Donnell K."/>
            <person name="Stajich J.E."/>
            <person name="Bonito G."/>
        </authorList>
    </citation>
    <scope>NUCLEOTIDE SEQUENCE</scope>
    <source>
        <strain evidence="12">NRRL 2591</strain>
    </source>
</reference>
<dbReference type="PRINTS" id="PR01217">
    <property type="entry name" value="PRICHEXTENSN"/>
</dbReference>
<keyword evidence="13" id="KW-1185">Reference proteome</keyword>
<dbReference type="GO" id="GO:0000387">
    <property type="term" value="P:spliceosomal snRNP assembly"/>
    <property type="evidence" value="ECO:0007669"/>
    <property type="project" value="UniProtKB-UniRule"/>
</dbReference>
<keyword evidence="6 9" id="KW-0539">Nucleus</keyword>
<dbReference type="InterPro" id="IPR036236">
    <property type="entry name" value="Znf_C2H2_sf"/>
</dbReference>
<dbReference type="GO" id="GO:0071004">
    <property type="term" value="C:U2-type prespliceosome"/>
    <property type="evidence" value="ECO:0007669"/>
    <property type="project" value="UniProtKB-UniRule"/>
</dbReference>
<accession>A0A9P6K040</accession>
<evidence type="ECO:0000256" key="8">
    <source>
        <dbReference type="ARBA" id="ARBA00046357"/>
    </source>
</evidence>
<dbReference type="GO" id="GO:0030627">
    <property type="term" value="F:pre-mRNA 5'-splice site binding"/>
    <property type="evidence" value="ECO:0007669"/>
    <property type="project" value="InterPro"/>
</dbReference>
<dbReference type="InterPro" id="IPR013085">
    <property type="entry name" value="U1-CZ_Znf_C2H2"/>
</dbReference>
<keyword evidence="5 9" id="KW-0694">RNA-binding</keyword>
<evidence type="ECO:0000313" key="12">
    <source>
        <dbReference type="EMBL" id="KAF9539904.1"/>
    </source>
</evidence>
<feature type="compositionally biased region" description="Pro residues" evidence="10">
    <location>
        <begin position="195"/>
        <end position="225"/>
    </location>
</feature>
<dbReference type="GO" id="GO:0005685">
    <property type="term" value="C:U1 snRNP"/>
    <property type="evidence" value="ECO:0007669"/>
    <property type="project" value="UniProtKB-UniRule"/>
</dbReference>
<feature type="region of interest" description="Disordered" evidence="10">
    <location>
        <begin position="104"/>
        <end position="241"/>
    </location>
</feature>
<organism evidence="12 13">
    <name type="scientific">Mortierella hygrophila</name>
    <dbReference type="NCBI Taxonomy" id="979708"/>
    <lineage>
        <taxon>Eukaryota</taxon>
        <taxon>Fungi</taxon>
        <taxon>Fungi incertae sedis</taxon>
        <taxon>Mucoromycota</taxon>
        <taxon>Mortierellomycotina</taxon>
        <taxon>Mortierellomycetes</taxon>
        <taxon>Mortierellales</taxon>
        <taxon>Mortierellaceae</taxon>
        <taxon>Mortierella</taxon>
    </lineage>
</organism>
<dbReference type="AlphaFoldDB" id="A0A9P6K040"/>
<evidence type="ECO:0000259" key="11">
    <source>
        <dbReference type="PROSITE" id="PS50171"/>
    </source>
</evidence>
<dbReference type="GO" id="GO:0000395">
    <property type="term" value="P:mRNA 5'-splice site recognition"/>
    <property type="evidence" value="ECO:0007669"/>
    <property type="project" value="UniProtKB-UniRule"/>
</dbReference>
<evidence type="ECO:0000256" key="7">
    <source>
        <dbReference type="ARBA" id="ARBA00023274"/>
    </source>
</evidence>
<dbReference type="EMBL" id="JAAAXW010000224">
    <property type="protein sequence ID" value="KAF9539904.1"/>
    <property type="molecule type" value="Genomic_DNA"/>
</dbReference>
<dbReference type="Proteomes" id="UP000723463">
    <property type="component" value="Unassembled WGS sequence"/>
</dbReference>
<feature type="compositionally biased region" description="Pro residues" evidence="10">
    <location>
        <begin position="131"/>
        <end position="188"/>
    </location>
</feature>
<comment type="subunit">
    <text evidence="9">U1 snRNP is composed of the 7 core Sm proteins B/B', D1, D2, D3, E, F and G that assemble in a heptameric protein ring on the Sm site of the small nuclear RNA to form the core snRNP, and at least 3 U1 snRNP-specific proteins U1-70K, U1-A and U1-C. U1-C interacts with U1 snRNA and the 5' splice-site region of the pre-mRNA.</text>
</comment>
<dbReference type="Gene3D" id="3.30.160.60">
    <property type="entry name" value="Classic Zinc Finger"/>
    <property type="match status" value="1"/>
</dbReference>
<evidence type="ECO:0000256" key="4">
    <source>
        <dbReference type="ARBA" id="ARBA00022833"/>
    </source>
</evidence>
<dbReference type="HAMAP" id="MF_03153">
    <property type="entry name" value="U1_C"/>
    <property type="match status" value="1"/>
</dbReference>
<evidence type="ECO:0000256" key="9">
    <source>
        <dbReference type="HAMAP-Rule" id="MF_03153"/>
    </source>
</evidence>
<feature type="domain" description="Matrin-type" evidence="11">
    <location>
        <begin position="4"/>
        <end position="36"/>
    </location>
</feature>
<dbReference type="FunFam" id="3.30.160.60:FF:000059">
    <property type="entry name" value="U1 small nuclear ribonucleoprotein C"/>
    <property type="match status" value="1"/>
</dbReference>
<evidence type="ECO:0000256" key="3">
    <source>
        <dbReference type="ARBA" id="ARBA00022771"/>
    </source>
</evidence>
<dbReference type="PANTHER" id="PTHR31148:SF1">
    <property type="entry name" value="U1 SMALL NUCLEAR RIBONUCLEOPROTEIN C"/>
    <property type="match status" value="1"/>
</dbReference>
<dbReference type="GO" id="GO:0003729">
    <property type="term" value="F:mRNA binding"/>
    <property type="evidence" value="ECO:0007669"/>
    <property type="project" value="UniProtKB-UniRule"/>
</dbReference>
<dbReference type="GO" id="GO:0030619">
    <property type="term" value="F:U1 snRNA binding"/>
    <property type="evidence" value="ECO:0007669"/>
    <property type="project" value="UniProtKB-UniRule"/>
</dbReference>
<dbReference type="PANTHER" id="PTHR31148">
    <property type="entry name" value="U1 SMALL NUCLEAR RIBONUCLEOPROTEIN C"/>
    <property type="match status" value="1"/>
</dbReference>
<gene>
    <name evidence="12" type="ORF">EC957_004871</name>
</gene>